<comment type="similarity">
    <text evidence="2">Belongs to the BMP lipoprotein family.</text>
</comment>
<sequence>MRSYTPKALFSLAAVGVLALSACGEAPDDETDDDADAETAEENGDAQAEDNSDYTACLVSDEGGWDDQSFNESAFTGLRNAIDDFGIDSSTAESSSEADFGPNVDAMVQQGCDLTFGVGFLLEDAINDAALDNPDLSFGIIDSTLPDEPENGKPLVFNTSEASYLAGYLAASMTETDTVATFGGLQIPSVTVFMDGFADGVERYNDDNDADVSLLGWDKDAQDGSFSGGFDDQSAGRALTEQFLAQDADIVMPVAGPVGLGAAGAIEDDGEAKLIWVDTDGYESTDYGDIILTSVLKQISQAVYDTVEEGVSGEFTSEPYVGDLENEGVGLAPFHDFEDEVPDEVQDKLEELTEEIISGDTVVESENAPQ</sequence>
<dbReference type="PANTHER" id="PTHR34296:SF2">
    <property type="entry name" value="ABC TRANSPORTER GUANOSINE-BINDING PROTEIN NUPN"/>
    <property type="match status" value="1"/>
</dbReference>
<proteinExistence type="inferred from homology"/>
<dbReference type="RefSeq" id="WP_119901682.1">
    <property type="nucleotide sequence ID" value="NZ_QYZP01000001.1"/>
</dbReference>
<dbReference type="GO" id="GO:0005886">
    <property type="term" value="C:plasma membrane"/>
    <property type="evidence" value="ECO:0007669"/>
    <property type="project" value="UniProtKB-SubCell"/>
</dbReference>
<dbReference type="InterPro" id="IPR050957">
    <property type="entry name" value="BMP_lipoprotein"/>
</dbReference>
<evidence type="ECO:0000256" key="3">
    <source>
        <dbReference type="ARBA" id="ARBA00022475"/>
    </source>
</evidence>
<evidence type="ECO:0000256" key="6">
    <source>
        <dbReference type="ARBA" id="ARBA00023288"/>
    </source>
</evidence>
<evidence type="ECO:0000256" key="8">
    <source>
        <dbReference type="SAM" id="SignalP"/>
    </source>
</evidence>
<dbReference type="PANTHER" id="PTHR34296">
    <property type="entry name" value="TRANSCRIPTIONAL ACTIVATOR PROTEIN MED"/>
    <property type="match status" value="1"/>
</dbReference>
<feature type="compositionally biased region" description="Acidic residues" evidence="7">
    <location>
        <begin position="26"/>
        <end position="52"/>
    </location>
</feature>
<dbReference type="OrthoDB" id="9784230at2"/>
<keyword evidence="3" id="KW-1003">Cell membrane</keyword>
<dbReference type="InterPro" id="IPR008107">
    <property type="entry name" value="Mycoplasma_p48"/>
</dbReference>
<feature type="domain" description="ABC transporter substrate-binding protein PnrA-like" evidence="9">
    <location>
        <begin position="59"/>
        <end position="363"/>
    </location>
</feature>
<protein>
    <submittedName>
        <fullName evidence="10">BMP family ABC transporter substrate-binding protein</fullName>
    </submittedName>
</protein>
<evidence type="ECO:0000256" key="2">
    <source>
        <dbReference type="ARBA" id="ARBA00008610"/>
    </source>
</evidence>
<name>A0A3A4F492_9MICC</name>
<dbReference type="Proteomes" id="UP000266615">
    <property type="component" value="Unassembled WGS sequence"/>
</dbReference>
<evidence type="ECO:0000256" key="7">
    <source>
        <dbReference type="SAM" id="MobiDB-lite"/>
    </source>
</evidence>
<feature type="region of interest" description="Disordered" evidence="7">
    <location>
        <begin position="24"/>
        <end position="52"/>
    </location>
</feature>
<dbReference type="SUPFAM" id="SSF53822">
    <property type="entry name" value="Periplasmic binding protein-like I"/>
    <property type="match status" value="1"/>
</dbReference>
<keyword evidence="4 8" id="KW-0732">Signal</keyword>
<evidence type="ECO:0000313" key="11">
    <source>
        <dbReference type="Proteomes" id="UP000266615"/>
    </source>
</evidence>
<dbReference type="EMBL" id="QYZP01000001">
    <property type="protein sequence ID" value="RJN32636.1"/>
    <property type="molecule type" value="Genomic_DNA"/>
</dbReference>
<reference evidence="10 11" key="1">
    <citation type="submission" date="2018-09" db="EMBL/GenBank/DDBJ databases">
        <title>Nesterenkonia natronophila sp. nov., an alkaliphilic actinobacteriume isolated from a soda lake, and emended description of the genus Nesterenkonia.</title>
        <authorList>
            <person name="Menes R.J."/>
            <person name="Iriarte A."/>
        </authorList>
    </citation>
    <scope>NUCLEOTIDE SEQUENCE [LARGE SCALE GENOMIC DNA]</scope>
    <source>
        <strain evidence="10 11">M8</strain>
    </source>
</reference>
<feature type="chain" id="PRO_5038989148" evidence="8">
    <location>
        <begin position="27"/>
        <end position="370"/>
    </location>
</feature>
<dbReference type="PROSITE" id="PS51257">
    <property type="entry name" value="PROKAR_LIPOPROTEIN"/>
    <property type="match status" value="1"/>
</dbReference>
<comment type="subcellular location">
    <subcellularLocation>
        <location evidence="1">Cell membrane</location>
        <topology evidence="1">Lipid-anchor</topology>
    </subcellularLocation>
</comment>
<dbReference type="Pfam" id="PF02608">
    <property type="entry name" value="Bmp"/>
    <property type="match status" value="1"/>
</dbReference>
<evidence type="ECO:0000256" key="5">
    <source>
        <dbReference type="ARBA" id="ARBA00023136"/>
    </source>
</evidence>
<organism evidence="10 11">
    <name type="scientific">Nesterenkonia natronophila</name>
    <dbReference type="NCBI Taxonomy" id="2174932"/>
    <lineage>
        <taxon>Bacteria</taxon>
        <taxon>Bacillati</taxon>
        <taxon>Actinomycetota</taxon>
        <taxon>Actinomycetes</taxon>
        <taxon>Micrococcales</taxon>
        <taxon>Micrococcaceae</taxon>
        <taxon>Nesterenkonia</taxon>
    </lineage>
</organism>
<evidence type="ECO:0000256" key="4">
    <source>
        <dbReference type="ARBA" id="ARBA00022729"/>
    </source>
</evidence>
<dbReference type="AlphaFoldDB" id="A0A3A4F492"/>
<evidence type="ECO:0000313" key="10">
    <source>
        <dbReference type="EMBL" id="RJN32636.1"/>
    </source>
</evidence>
<keyword evidence="6" id="KW-0449">Lipoprotein</keyword>
<comment type="caution">
    <text evidence="10">The sequence shown here is derived from an EMBL/GenBank/DDBJ whole genome shotgun (WGS) entry which is preliminary data.</text>
</comment>
<dbReference type="InterPro" id="IPR003760">
    <property type="entry name" value="PnrA-like"/>
</dbReference>
<keyword evidence="5" id="KW-0472">Membrane</keyword>
<evidence type="ECO:0000256" key="1">
    <source>
        <dbReference type="ARBA" id="ARBA00004193"/>
    </source>
</evidence>
<feature type="signal peptide" evidence="8">
    <location>
        <begin position="1"/>
        <end position="26"/>
    </location>
</feature>
<dbReference type="InterPro" id="IPR028082">
    <property type="entry name" value="Peripla_BP_I"/>
</dbReference>
<keyword evidence="11" id="KW-1185">Reference proteome</keyword>
<dbReference type="Gene3D" id="3.40.50.2300">
    <property type="match status" value="2"/>
</dbReference>
<gene>
    <name evidence="10" type="ORF">D3250_02035</name>
</gene>
<evidence type="ECO:0000259" key="9">
    <source>
        <dbReference type="Pfam" id="PF02608"/>
    </source>
</evidence>
<dbReference type="PRINTS" id="PR01733">
    <property type="entry name" value="LIPPROTEIN48"/>
</dbReference>
<accession>A0A3A4F492</accession>
<dbReference type="CDD" id="cd06354">
    <property type="entry name" value="PBP1_PrnA-like"/>
    <property type="match status" value="1"/>
</dbReference>